<accession>A0ABX0XC94</accession>
<evidence type="ECO:0000313" key="2">
    <source>
        <dbReference type="Proteomes" id="UP000770785"/>
    </source>
</evidence>
<reference evidence="1 2" key="1">
    <citation type="submission" date="2020-03" db="EMBL/GenBank/DDBJ databases">
        <title>Genomic Encyclopedia of Type Strains, Phase IV (KMG-IV): sequencing the most valuable type-strain genomes for metagenomic binning, comparative biology and taxonomic classification.</title>
        <authorList>
            <person name="Goeker M."/>
        </authorList>
    </citation>
    <scope>NUCLEOTIDE SEQUENCE [LARGE SCALE GENOMIC DNA]</scope>
    <source>
        <strain evidence="1 2">DSM 105096</strain>
    </source>
</reference>
<comment type="caution">
    <text evidence="1">The sequence shown here is derived from an EMBL/GenBank/DDBJ whole genome shotgun (WGS) entry which is preliminary data.</text>
</comment>
<organism evidence="1 2">
    <name type="scientific">Neolewinella antarctica</name>
    <dbReference type="NCBI Taxonomy" id="442734"/>
    <lineage>
        <taxon>Bacteria</taxon>
        <taxon>Pseudomonadati</taxon>
        <taxon>Bacteroidota</taxon>
        <taxon>Saprospiria</taxon>
        <taxon>Saprospirales</taxon>
        <taxon>Lewinellaceae</taxon>
        <taxon>Neolewinella</taxon>
    </lineage>
</organism>
<protein>
    <submittedName>
        <fullName evidence="1">Uncharacterized protein</fullName>
    </submittedName>
</protein>
<dbReference type="Proteomes" id="UP000770785">
    <property type="component" value="Unassembled WGS sequence"/>
</dbReference>
<keyword evidence="2" id="KW-1185">Reference proteome</keyword>
<name>A0ABX0XC94_9BACT</name>
<evidence type="ECO:0000313" key="1">
    <source>
        <dbReference type="EMBL" id="NJC26569.1"/>
    </source>
</evidence>
<dbReference type="RefSeq" id="WP_168037340.1">
    <property type="nucleotide sequence ID" value="NZ_JAATJH010000003.1"/>
</dbReference>
<gene>
    <name evidence="1" type="ORF">GGR27_002079</name>
</gene>
<dbReference type="EMBL" id="JAATJH010000003">
    <property type="protein sequence ID" value="NJC26569.1"/>
    <property type="molecule type" value="Genomic_DNA"/>
</dbReference>
<proteinExistence type="predicted"/>
<sequence>MQPFDYFIAIDWSSRATPSPKKPSRDAIWVGEGRATGRVTAKYFRTREGVQLYLKLRLCEMVKRQRRTLVGWDFAFGYPAGLAEALRLGREQPWLRVWELLDQLITDRADNDNNRFAVGNELNGRITGRNGPFWGVPRGQAGPFLGARKDFDYPVVTEHVRLAERRLVELRAKKMQPPWKLAYTGSVGGQSLVGIPRLHDLAFTDEMLRVTSLIWPFQTDFFAQIPATGPLVLHAEIYPSHLVVPREDEILDREQVSTYVKWLRAEQQTGQLERWLTGPINISNRERGQILGHEGWVLGIE</sequence>